<dbReference type="InterPro" id="IPR023397">
    <property type="entry name" value="SAM-dep_MeTrfase_MraW_recog"/>
</dbReference>
<dbReference type="PANTHER" id="PTHR11265">
    <property type="entry name" value="S-ADENOSYL-METHYLTRANSFERASE MRAW"/>
    <property type="match status" value="1"/>
</dbReference>
<comment type="caution">
    <text evidence="6">Lacks conserved residue(s) required for the propagation of feature annotation.</text>
</comment>
<dbReference type="InterPro" id="IPR029063">
    <property type="entry name" value="SAM-dependent_MTases_sf"/>
</dbReference>
<accession>A0ABW4T743</accession>
<evidence type="ECO:0000313" key="8">
    <source>
        <dbReference type="Proteomes" id="UP001597368"/>
    </source>
</evidence>
<reference evidence="8" key="1">
    <citation type="journal article" date="2019" name="Int. J. Syst. Evol. Microbiol.">
        <title>The Global Catalogue of Microorganisms (GCM) 10K type strain sequencing project: providing services to taxonomists for standard genome sequencing and annotation.</title>
        <authorList>
            <consortium name="The Broad Institute Genomics Platform"/>
            <consortium name="The Broad Institute Genome Sequencing Center for Infectious Disease"/>
            <person name="Wu L."/>
            <person name="Ma J."/>
        </authorList>
    </citation>
    <scope>NUCLEOTIDE SEQUENCE [LARGE SCALE GENOMIC DNA]</scope>
    <source>
        <strain evidence="8">ICMP 6774ER</strain>
    </source>
</reference>
<dbReference type="RefSeq" id="WP_379579280.1">
    <property type="nucleotide sequence ID" value="NZ_JBHUFV010000061.1"/>
</dbReference>
<feature type="binding site" evidence="6">
    <location>
        <position position="95"/>
    </location>
    <ligand>
        <name>S-adenosyl-L-methionine</name>
        <dbReference type="ChEBI" id="CHEBI:59789"/>
    </ligand>
</feature>
<sequence>MLERVLELLAPALAGPAPVVVDANLGLGGHSEALLAAHPALHLIGIDRDPFAIDFSTRRLAPYGERVTLVHASSDEMTSVLASAGHPVVDGVLFDLGVSSPQLDEGERGFAYSYDAPLDMRMDTEQSLTAEEVVNTYSAAELTRILRDYGEERFAPRVAGLIVKERAKEAITSTKRLAEIVRAAIPAATRRTGGNPAKRTFQALRIEVNAELTAFEAALPASLDALALGGRVVVLSYHSLEDRLTKQVLAARTRDTSPPGLPVPLPAHQPRFRLLTRGAELPTDEELARNPRAASARLRAAERIRVDED</sequence>
<evidence type="ECO:0000313" key="7">
    <source>
        <dbReference type="EMBL" id="MFD1937787.1"/>
    </source>
</evidence>
<comment type="caution">
    <text evidence="7">The sequence shown here is derived from an EMBL/GenBank/DDBJ whole genome shotgun (WGS) entry which is preliminary data.</text>
</comment>
<dbReference type="Gene3D" id="3.40.50.150">
    <property type="entry name" value="Vaccinia Virus protein VP39"/>
    <property type="match status" value="1"/>
</dbReference>
<gene>
    <name evidence="6 7" type="primary">rsmH</name>
    <name evidence="7" type="ORF">ACFSKW_40590</name>
</gene>
<keyword evidence="5 6" id="KW-0949">S-adenosyl-L-methionine</keyword>
<dbReference type="EC" id="2.1.1.199" evidence="6"/>
<evidence type="ECO:0000256" key="1">
    <source>
        <dbReference type="ARBA" id="ARBA00010396"/>
    </source>
</evidence>
<comment type="subcellular location">
    <subcellularLocation>
        <location evidence="6">Cytoplasm</location>
    </subcellularLocation>
</comment>
<dbReference type="NCBIfam" id="TIGR00006">
    <property type="entry name" value="16S rRNA (cytosine(1402)-N(4))-methyltransferase RsmH"/>
    <property type="match status" value="1"/>
</dbReference>
<keyword evidence="2 6" id="KW-0698">rRNA processing</keyword>
<evidence type="ECO:0000256" key="4">
    <source>
        <dbReference type="ARBA" id="ARBA00022679"/>
    </source>
</evidence>
<proteinExistence type="inferred from homology"/>
<dbReference type="GO" id="GO:0008168">
    <property type="term" value="F:methyltransferase activity"/>
    <property type="evidence" value="ECO:0007669"/>
    <property type="project" value="UniProtKB-KW"/>
</dbReference>
<protein>
    <recommendedName>
        <fullName evidence="6">Ribosomal RNA small subunit methyltransferase H</fullName>
        <ecNumber evidence="6">2.1.1.199</ecNumber>
    </recommendedName>
    <alternativeName>
        <fullName evidence="6">16S rRNA m(4)C1402 methyltransferase</fullName>
    </alternativeName>
    <alternativeName>
        <fullName evidence="6">rRNA (cytosine-N(4)-)-methyltransferase RsmH</fullName>
    </alternativeName>
</protein>
<keyword evidence="8" id="KW-1185">Reference proteome</keyword>
<dbReference type="SUPFAM" id="SSF81799">
    <property type="entry name" value="Putative methyltransferase TM0872, insert domain"/>
    <property type="match status" value="1"/>
</dbReference>
<dbReference type="PANTHER" id="PTHR11265:SF0">
    <property type="entry name" value="12S RRNA N4-METHYLCYTIDINE METHYLTRANSFERASE"/>
    <property type="match status" value="1"/>
</dbReference>
<comment type="function">
    <text evidence="6">Specifically methylates the N4 position of cytidine in position 1402 (C1402) of 16S rRNA.</text>
</comment>
<dbReference type="EMBL" id="JBHUFV010000061">
    <property type="protein sequence ID" value="MFD1937787.1"/>
    <property type="molecule type" value="Genomic_DNA"/>
</dbReference>
<feature type="binding site" evidence="6">
    <location>
        <begin position="28"/>
        <end position="30"/>
    </location>
    <ligand>
        <name>S-adenosyl-L-methionine</name>
        <dbReference type="ChEBI" id="CHEBI:59789"/>
    </ligand>
</feature>
<dbReference type="Proteomes" id="UP001597368">
    <property type="component" value="Unassembled WGS sequence"/>
</dbReference>
<dbReference type="SUPFAM" id="SSF53335">
    <property type="entry name" value="S-adenosyl-L-methionine-dependent methyltransferases"/>
    <property type="match status" value="1"/>
</dbReference>
<dbReference type="Pfam" id="PF01795">
    <property type="entry name" value="Methyltransf_5"/>
    <property type="match status" value="1"/>
</dbReference>
<feature type="binding site" evidence="6">
    <location>
        <position position="47"/>
    </location>
    <ligand>
        <name>S-adenosyl-L-methionine</name>
        <dbReference type="ChEBI" id="CHEBI:59789"/>
    </ligand>
</feature>
<evidence type="ECO:0000256" key="6">
    <source>
        <dbReference type="HAMAP-Rule" id="MF_01007"/>
    </source>
</evidence>
<keyword evidence="4 6" id="KW-0808">Transferase</keyword>
<keyword evidence="3 6" id="KW-0489">Methyltransferase</keyword>
<dbReference type="InterPro" id="IPR002903">
    <property type="entry name" value="RsmH"/>
</dbReference>
<organism evidence="7 8">
    <name type="scientific">Nonomuraea mangrovi</name>
    <dbReference type="NCBI Taxonomy" id="2316207"/>
    <lineage>
        <taxon>Bacteria</taxon>
        <taxon>Bacillati</taxon>
        <taxon>Actinomycetota</taxon>
        <taxon>Actinomycetes</taxon>
        <taxon>Streptosporangiales</taxon>
        <taxon>Streptosporangiaceae</taxon>
        <taxon>Nonomuraea</taxon>
    </lineage>
</organism>
<comment type="similarity">
    <text evidence="1 6">Belongs to the methyltransferase superfamily. RsmH family.</text>
</comment>
<dbReference type="PIRSF" id="PIRSF004486">
    <property type="entry name" value="MraW"/>
    <property type="match status" value="1"/>
</dbReference>
<evidence type="ECO:0000256" key="3">
    <source>
        <dbReference type="ARBA" id="ARBA00022603"/>
    </source>
</evidence>
<feature type="binding site" evidence="6">
    <location>
        <position position="102"/>
    </location>
    <ligand>
        <name>S-adenosyl-L-methionine</name>
        <dbReference type="ChEBI" id="CHEBI:59789"/>
    </ligand>
</feature>
<dbReference type="Gene3D" id="1.10.150.170">
    <property type="entry name" value="Putative methyltransferase TM0872, insert domain"/>
    <property type="match status" value="1"/>
</dbReference>
<comment type="catalytic activity">
    <reaction evidence="6">
        <text>cytidine(1402) in 16S rRNA + S-adenosyl-L-methionine = N(4)-methylcytidine(1402) in 16S rRNA + S-adenosyl-L-homocysteine + H(+)</text>
        <dbReference type="Rhea" id="RHEA:42928"/>
        <dbReference type="Rhea" id="RHEA-COMP:10286"/>
        <dbReference type="Rhea" id="RHEA-COMP:10287"/>
        <dbReference type="ChEBI" id="CHEBI:15378"/>
        <dbReference type="ChEBI" id="CHEBI:57856"/>
        <dbReference type="ChEBI" id="CHEBI:59789"/>
        <dbReference type="ChEBI" id="CHEBI:74506"/>
        <dbReference type="ChEBI" id="CHEBI:82748"/>
        <dbReference type="EC" id="2.1.1.199"/>
    </reaction>
</comment>
<evidence type="ECO:0000256" key="5">
    <source>
        <dbReference type="ARBA" id="ARBA00022691"/>
    </source>
</evidence>
<keyword evidence="6" id="KW-0963">Cytoplasm</keyword>
<name>A0ABW4T743_9ACTN</name>
<dbReference type="HAMAP" id="MF_01007">
    <property type="entry name" value="16SrRNA_methyltr_H"/>
    <property type="match status" value="1"/>
</dbReference>
<evidence type="ECO:0000256" key="2">
    <source>
        <dbReference type="ARBA" id="ARBA00022552"/>
    </source>
</evidence>
<dbReference type="GO" id="GO:0032259">
    <property type="term" value="P:methylation"/>
    <property type="evidence" value="ECO:0007669"/>
    <property type="project" value="UniProtKB-KW"/>
</dbReference>